<comment type="catalytic activity">
    <reaction evidence="9">
        <text>glycyl-[formate C-acetyltransferase] + reduced [flavodoxin] + S-adenosyl-L-methionine = glycin-2-yl radical-[formate C-acetyltransferase] + semiquinone [flavodoxin] + 5'-deoxyadenosine + L-methionine + H(+)</text>
        <dbReference type="Rhea" id="RHEA:19225"/>
        <dbReference type="Rhea" id="RHEA-COMP:10622"/>
        <dbReference type="Rhea" id="RHEA-COMP:12190"/>
        <dbReference type="Rhea" id="RHEA-COMP:12191"/>
        <dbReference type="Rhea" id="RHEA-COMP:14480"/>
        <dbReference type="ChEBI" id="CHEBI:15378"/>
        <dbReference type="ChEBI" id="CHEBI:17319"/>
        <dbReference type="ChEBI" id="CHEBI:29947"/>
        <dbReference type="ChEBI" id="CHEBI:32722"/>
        <dbReference type="ChEBI" id="CHEBI:57618"/>
        <dbReference type="ChEBI" id="CHEBI:57844"/>
        <dbReference type="ChEBI" id="CHEBI:59789"/>
        <dbReference type="ChEBI" id="CHEBI:140311"/>
        <dbReference type="EC" id="1.97.1.4"/>
    </reaction>
</comment>
<dbReference type="PROSITE" id="PS51918">
    <property type="entry name" value="RADICAL_SAM"/>
    <property type="match status" value="1"/>
</dbReference>
<sequence>MLPIVRVHSFESMGTFDGPGLRLVVFLQGCNFRCLYCANPDTIARESEKTKHLPGDEILRRALSEKAFFGRRGGVTFSGGEPTLQAQALVPLCQELKKHQIHICIDSNGSVMNEDTRQLFDIVDMVLLDCKQPDAAKHRILTGVHNSVTLKTAEMLAEMGKPIRLRYVVVPGYSDSPADIDLLGHTYSRFSNIERIEVLPYHTYGKHKYEALGWEYKLEGLKEPRAEDIQRIAEQLRGYFSCVWTQ</sequence>
<dbReference type="GO" id="GO:0046872">
    <property type="term" value="F:metal ion binding"/>
    <property type="evidence" value="ECO:0007669"/>
    <property type="project" value="UniProtKB-UniRule"/>
</dbReference>
<dbReference type="RefSeq" id="WP_116679786.1">
    <property type="nucleotide sequence ID" value="NZ_JBGXZY010000125.1"/>
</dbReference>
<keyword evidence="7 9" id="KW-0408">Iron</keyword>
<keyword evidence="11" id="KW-0456">Lyase</keyword>
<feature type="domain" description="Radical SAM core" evidence="10">
    <location>
        <begin position="16"/>
        <end position="239"/>
    </location>
</feature>
<name>A0A2U1F8L8_9PORP</name>
<evidence type="ECO:0000313" key="12">
    <source>
        <dbReference type="Proteomes" id="UP000245462"/>
    </source>
</evidence>
<comment type="function">
    <text evidence="1">Activation of pyruvate formate-lyase 1 under anaerobic conditions by generation of an organic free radical, using S-adenosylmethionine and reduced flavodoxin as cosubstrates to produce 5'-deoxy-adenosine.</text>
</comment>
<evidence type="ECO:0000256" key="5">
    <source>
        <dbReference type="ARBA" id="ARBA00022723"/>
    </source>
</evidence>
<dbReference type="GO" id="GO:0051539">
    <property type="term" value="F:4 iron, 4 sulfur cluster binding"/>
    <property type="evidence" value="ECO:0007669"/>
    <property type="project" value="UniProtKB-UniRule"/>
</dbReference>
<dbReference type="GO" id="GO:0016829">
    <property type="term" value="F:lyase activity"/>
    <property type="evidence" value="ECO:0007669"/>
    <property type="project" value="UniProtKB-KW"/>
</dbReference>
<evidence type="ECO:0000256" key="2">
    <source>
        <dbReference type="ARBA" id="ARBA00009777"/>
    </source>
</evidence>
<dbReference type="GO" id="GO:0043365">
    <property type="term" value="F:[formate-C-acetyltransferase]-activating enzyme activity"/>
    <property type="evidence" value="ECO:0007669"/>
    <property type="project" value="UniProtKB-UniRule"/>
</dbReference>
<keyword evidence="3 9" id="KW-0004">4Fe-4S</keyword>
<dbReference type="InterPro" id="IPR012838">
    <property type="entry name" value="PFL1_activating"/>
</dbReference>
<proteinExistence type="inferred from homology"/>
<dbReference type="InterPro" id="IPR013785">
    <property type="entry name" value="Aldolase_TIM"/>
</dbReference>
<evidence type="ECO:0000256" key="7">
    <source>
        <dbReference type="ARBA" id="ARBA00023004"/>
    </source>
</evidence>
<keyword evidence="12" id="KW-1185">Reference proteome</keyword>
<dbReference type="CDD" id="cd01335">
    <property type="entry name" value="Radical_SAM"/>
    <property type="match status" value="1"/>
</dbReference>
<dbReference type="PANTHER" id="PTHR30352:SF5">
    <property type="entry name" value="PYRUVATE FORMATE-LYASE 1-ACTIVATING ENZYME"/>
    <property type="match status" value="1"/>
</dbReference>
<keyword evidence="5 9" id="KW-0479">Metal-binding</keyword>
<evidence type="ECO:0000256" key="4">
    <source>
        <dbReference type="ARBA" id="ARBA00022691"/>
    </source>
</evidence>
<dbReference type="NCBIfam" id="TIGR02493">
    <property type="entry name" value="PFLA"/>
    <property type="match status" value="1"/>
</dbReference>
<dbReference type="Gene3D" id="3.20.20.70">
    <property type="entry name" value="Aldolase class I"/>
    <property type="match status" value="1"/>
</dbReference>
<comment type="cofactor">
    <cofactor evidence="9">
        <name>[4Fe-4S] cluster</name>
        <dbReference type="ChEBI" id="CHEBI:49883"/>
    </cofactor>
    <text evidence="9">Binds 1 [4Fe-4S] cluster. The cluster is coordinated with 3 cysteines and an exchangeable S-adenosyl-L-methionine.</text>
</comment>
<dbReference type="PROSITE" id="PS01087">
    <property type="entry name" value="RADICAL_ACTIVATING"/>
    <property type="match status" value="1"/>
</dbReference>
<evidence type="ECO:0000256" key="3">
    <source>
        <dbReference type="ARBA" id="ARBA00022485"/>
    </source>
</evidence>
<dbReference type="AlphaFoldDB" id="A0A2U1F8L8"/>
<dbReference type="EC" id="1.97.1.4" evidence="9"/>
<dbReference type="OrthoDB" id="9782387at2"/>
<keyword evidence="11" id="KW-0670">Pyruvate</keyword>
<organism evidence="11 12">
    <name type="scientific">Porphyromonas loveana</name>
    <dbReference type="NCBI Taxonomy" id="1884669"/>
    <lineage>
        <taxon>Bacteria</taxon>
        <taxon>Pseudomonadati</taxon>
        <taxon>Bacteroidota</taxon>
        <taxon>Bacteroidia</taxon>
        <taxon>Bacteroidales</taxon>
        <taxon>Porphyromonadaceae</taxon>
        <taxon>Porphyromonas</taxon>
    </lineage>
</organism>
<dbReference type="InterPro" id="IPR007197">
    <property type="entry name" value="rSAM"/>
</dbReference>
<comment type="subcellular location">
    <subcellularLocation>
        <location evidence="9">Cytoplasm</location>
    </subcellularLocation>
</comment>
<dbReference type="SMART" id="SM00729">
    <property type="entry name" value="Elp3"/>
    <property type="match status" value="1"/>
</dbReference>
<comment type="similarity">
    <text evidence="2 9">Belongs to the organic radical-activating enzymes family.</text>
</comment>
<dbReference type="SUPFAM" id="SSF102114">
    <property type="entry name" value="Radical SAM enzymes"/>
    <property type="match status" value="1"/>
</dbReference>
<evidence type="ECO:0000259" key="10">
    <source>
        <dbReference type="PROSITE" id="PS51918"/>
    </source>
</evidence>
<dbReference type="SFLD" id="SFLDG01067">
    <property type="entry name" value="SPASM/twitch_domain_containing"/>
    <property type="match status" value="1"/>
</dbReference>
<gene>
    <name evidence="11" type="ORF">C7382_11429</name>
</gene>
<evidence type="ECO:0000256" key="6">
    <source>
        <dbReference type="ARBA" id="ARBA00023002"/>
    </source>
</evidence>
<dbReference type="InterPro" id="IPR058240">
    <property type="entry name" value="rSAM_sf"/>
</dbReference>
<dbReference type="PANTHER" id="PTHR30352">
    <property type="entry name" value="PYRUVATE FORMATE-LYASE-ACTIVATING ENZYME"/>
    <property type="match status" value="1"/>
</dbReference>
<comment type="function">
    <text evidence="9">Activation of pyruvate formate-lyase under anaerobic conditions by generation of an organic free radical, using S-adenosylmethionine and reduced flavodoxin as cosubstrates to produce 5'-deoxy-adenosine.</text>
</comment>
<evidence type="ECO:0000256" key="8">
    <source>
        <dbReference type="ARBA" id="ARBA00023014"/>
    </source>
</evidence>
<evidence type="ECO:0000256" key="1">
    <source>
        <dbReference type="ARBA" id="ARBA00002918"/>
    </source>
</evidence>
<dbReference type="InterPro" id="IPR034457">
    <property type="entry name" value="Organic_radical-activating"/>
</dbReference>
<reference evidence="11 12" key="1">
    <citation type="submission" date="2018-04" db="EMBL/GenBank/DDBJ databases">
        <title>Genomic Encyclopedia of Type Strains, Phase IV (KMG-IV): sequencing the most valuable type-strain genomes for metagenomic binning, comparative biology and taxonomic classification.</title>
        <authorList>
            <person name="Goeker M."/>
        </authorList>
    </citation>
    <scope>NUCLEOTIDE SEQUENCE [LARGE SCALE GENOMIC DNA]</scope>
    <source>
        <strain evidence="11 12">DSM 28520</strain>
    </source>
</reference>
<dbReference type="InterPro" id="IPR006638">
    <property type="entry name" value="Elp3/MiaA/NifB-like_rSAM"/>
</dbReference>
<dbReference type="PIRSF" id="PIRSF000371">
    <property type="entry name" value="PFL_act_enz"/>
    <property type="match status" value="1"/>
</dbReference>
<dbReference type="SFLD" id="SFLDG01066">
    <property type="entry name" value="organic_radical-activating_enz"/>
    <property type="match status" value="1"/>
</dbReference>
<comment type="caution">
    <text evidence="11">The sequence shown here is derived from an EMBL/GenBank/DDBJ whole genome shotgun (WGS) entry which is preliminary data.</text>
</comment>
<accession>A0A2U1F8L8</accession>
<dbReference type="Proteomes" id="UP000245462">
    <property type="component" value="Unassembled WGS sequence"/>
</dbReference>
<evidence type="ECO:0000313" key="11">
    <source>
        <dbReference type="EMBL" id="PVZ08330.1"/>
    </source>
</evidence>
<keyword evidence="6 9" id="KW-0560">Oxidoreductase</keyword>
<keyword evidence="8 9" id="KW-0411">Iron-sulfur</keyword>
<dbReference type="Pfam" id="PF04055">
    <property type="entry name" value="Radical_SAM"/>
    <property type="match status" value="1"/>
</dbReference>
<protein>
    <recommendedName>
        <fullName evidence="9">Pyruvate formate-lyase-activating enzyme</fullName>
        <ecNumber evidence="9">1.97.1.4</ecNumber>
    </recommendedName>
</protein>
<dbReference type="SFLD" id="SFLDS00029">
    <property type="entry name" value="Radical_SAM"/>
    <property type="match status" value="1"/>
</dbReference>
<dbReference type="GeneID" id="94551247"/>
<dbReference type="InterPro" id="IPR001989">
    <property type="entry name" value="Radical_activat_CS"/>
</dbReference>
<dbReference type="InterPro" id="IPR012839">
    <property type="entry name" value="Organic_radical_activase"/>
</dbReference>
<dbReference type="GO" id="GO:0005737">
    <property type="term" value="C:cytoplasm"/>
    <property type="evidence" value="ECO:0007669"/>
    <property type="project" value="UniProtKB-SubCell"/>
</dbReference>
<keyword evidence="9" id="KW-0963">Cytoplasm</keyword>
<evidence type="ECO:0000256" key="9">
    <source>
        <dbReference type="RuleBase" id="RU362053"/>
    </source>
</evidence>
<dbReference type="EMBL" id="QEKY01000014">
    <property type="protein sequence ID" value="PVZ08330.1"/>
    <property type="molecule type" value="Genomic_DNA"/>
</dbReference>
<keyword evidence="4 9" id="KW-0949">S-adenosyl-L-methionine</keyword>